<evidence type="ECO:0000313" key="1">
    <source>
        <dbReference type="EMBL" id="CAB4644402.1"/>
    </source>
</evidence>
<gene>
    <name evidence="1" type="ORF">UFOPK2166_00446</name>
</gene>
<name>A0A6J6K4U9_9ZZZZ</name>
<protein>
    <submittedName>
        <fullName evidence="1">Unannotated protein</fullName>
    </submittedName>
</protein>
<dbReference type="EMBL" id="CAEZWB010000037">
    <property type="protein sequence ID" value="CAB4644402.1"/>
    <property type="molecule type" value="Genomic_DNA"/>
</dbReference>
<proteinExistence type="predicted"/>
<dbReference type="AlphaFoldDB" id="A0A6J6K4U9"/>
<reference evidence="1" key="1">
    <citation type="submission" date="2020-05" db="EMBL/GenBank/DDBJ databases">
        <authorList>
            <person name="Chiriac C."/>
            <person name="Salcher M."/>
            <person name="Ghai R."/>
            <person name="Kavagutti S V."/>
        </authorList>
    </citation>
    <scope>NUCLEOTIDE SEQUENCE</scope>
</reference>
<sequence>MATQYRAEILNVHVPLKHRLGEISEWSHDANHECNCDPIGEAIPSAALQTNQDDNCKRSDSAANQSLN</sequence>
<organism evidence="1">
    <name type="scientific">freshwater metagenome</name>
    <dbReference type="NCBI Taxonomy" id="449393"/>
    <lineage>
        <taxon>unclassified sequences</taxon>
        <taxon>metagenomes</taxon>
        <taxon>ecological metagenomes</taxon>
    </lineage>
</organism>
<accession>A0A6J6K4U9</accession>